<evidence type="ECO:0000256" key="4">
    <source>
        <dbReference type="ARBA" id="ARBA00022801"/>
    </source>
</evidence>
<dbReference type="InterPro" id="IPR003507">
    <property type="entry name" value="S66_fam"/>
</dbReference>
<evidence type="ECO:0000259" key="8">
    <source>
        <dbReference type="Pfam" id="PF17676"/>
    </source>
</evidence>
<evidence type="ECO:0000256" key="6">
    <source>
        <dbReference type="PIRSR" id="PIRSR028757-1"/>
    </source>
</evidence>
<dbReference type="Gene3D" id="3.50.30.60">
    <property type="entry name" value="LD-carboxypeptidase A C-terminal domain-like"/>
    <property type="match status" value="1"/>
</dbReference>
<organism evidence="9 10">
    <name type="scientific">Sporosarcina limicola</name>
    <dbReference type="NCBI Taxonomy" id="34101"/>
    <lineage>
        <taxon>Bacteria</taxon>
        <taxon>Bacillati</taxon>
        <taxon>Bacillota</taxon>
        <taxon>Bacilli</taxon>
        <taxon>Bacillales</taxon>
        <taxon>Caryophanaceae</taxon>
        <taxon>Sporosarcina</taxon>
    </lineage>
</organism>
<dbReference type="InterPro" id="IPR040449">
    <property type="entry name" value="Peptidase_S66_N"/>
</dbReference>
<dbReference type="PANTHER" id="PTHR30237:SF2">
    <property type="entry name" value="MUREIN TETRAPEPTIDE CARBOXYPEPTIDASE"/>
    <property type="match status" value="1"/>
</dbReference>
<dbReference type="GO" id="GO:0008236">
    <property type="term" value="F:serine-type peptidase activity"/>
    <property type="evidence" value="ECO:0007669"/>
    <property type="project" value="UniProtKB-KW"/>
</dbReference>
<evidence type="ECO:0000313" key="10">
    <source>
        <dbReference type="Proteomes" id="UP000658225"/>
    </source>
</evidence>
<keyword evidence="2 9" id="KW-0121">Carboxypeptidase</keyword>
<keyword evidence="5" id="KW-0720">Serine protease</keyword>
<proteinExistence type="inferred from homology"/>
<name>A0A927R317_9BACL</name>
<dbReference type="InterPro" id="IPR027478">
    <property type="entry name" value="LdcA_N"/>
</dbReference>
<dbReference type="Pfam" id="PF02016">
    <property type="entry name" value="Peptidase_S66"/>
    <property type="match status" value="1"/>
</dbReference>
<dbReference type="PANTHER" id="PTHR30237">
    <property type="entry name" value="MURAMOYLTETRAPEPTIDE CARBOXYPEPTIDASE"/>
    <property type="match status" value="1"/>
</dbReference>
<dbReference type="Proteomes" id="UP000658225">
    <property type="component" value="Unassembled WGS sequence"/>
</dbReference>
<dbReference type="Pfam" id="PF17676">
    <property type="entry name" value="Peptidase_S66C"/>
    <property type="match status" value="1"/>
</dbReference>
<protein>
    <submittedName>
        <fullName evidence="9">Muramoyltetrapeptide carboxypeptidase</fullName>
        <ecNumber evidence="9">3.4.17.13</ecNumber>
    </submittedName>
</protein>
<feature type="domain" description="LD-carboxypeptidase C-terminal" evidence="8">
    <location>
        <begin position="177"/>
        <end position="293"/>
    </location>
</feature>
<dbReference type="InterPro" id="IPR029062">
    <property type="entry name" value="Class_I_gatase-like"/>
</dbReference>
<keyword evidence="4 9" id="KW-0378">Hydrolase</keyword>
<evidence type="ECO:0000256" key="3">
    <source>
        <dbReference type="ARBA" id="ARBA00022670"/>
    </source>
</evidence>
<dbReference type="AlphaFoldDB" id="A0A927R317"/>
<keyword evidence="10" id="KW-1185">Reference proteome</keyword>
<dbReference type="SUPFAM" id="SSF141986">
    <property type="entry name" value="LD-carboxypeptidase A C-terminal domain-like"/>
    <property type="match status" value="1"/>
</dbReference>
<dbReference type="Gene3D" id="3.40.50.10740">
    <property type="entry name" value="Class I glutamine amidotransferase-like"/>
    <property type="match status" value="1"/>
</dbReference>
<dbReference type="EMBL" id="JADBEL010000001">
    <property type="protein sequence ID" value="MBE1553278.1"/>
    <property type="molecule type" value="Genomic_DNA"/>
</dbReference>
<feature type="active site" description="Nucleophile" evidence="6">
    <location>
        <position position="110"/>
    </location>
</feature>
<evidence type="ECO:0000259" key="7">
    <source>
        <dbReference type="Pfam" id="PF02016"/>
    </source>
</evidence>
<dbReference type="RefSeq" id="WP_192597088.1">
    <property type="nucleotide sequence ID" value="NZ_JADBEL010000001.1"/>
</dbReference>
<evidence type="ECO:0000256" key="2">
    <source>
        <dbReference type="ARBA" id="ARBA00022645"/>
    </source>
</evidence>
<reference evidence="9" key="1">
    <citation type="submission" date="2020-10" db="EMBL/GenBank/DDBJ databases">
        <title>Genomic Encyclopedia of Type Strains, Phase IV (KMG-IV): sequencing the most valuable type-strain genomes for metagenomic binning, comparative biology and taxonomic classification.</title>
        <authorList>
            <person name="Goeker M."/>
        </authorList>
    </citation>
    <scope>NUCLEOTIDE SEQUENCE</scope>
    <source>
        <strain evidence="9">DSM 13886</strain>
    </source>
</reference>
<evidence type="ECO:0000256" key="1">
    <source>
        <dbReference type="ARBA" id="ARBA00010233"/>
    </source>
</evidence>
<dbReference type="PIRSF" id="PIRSF028757">
    <property type="entry name" value="LD-carboxypeptidase"/>
    <property type="match status" value="1"/>
</dbReference>
<evidence type="ECO:0000256" key="5">
    <source>
        <dbReference type="ARBA" id="ARBA00022825"/>
    </source>
</evidence>
<feature type="active site" description="Charge relay system" evidence="6">
    <location>
        <position position="278"/>
    </location>
</feature>
<dbReference type="InterPro" id="IPR040921">
    <property type="entry name" value="Peptidase_S66C"/>
</dbReference>
<evidence type="ECO:0000313" key="9">
    <source>
        <dbReference type="EMBL" id="MBE1553278.1"/>
    </source>
</evidence>
<gene>
    <name evidence="9" type="ORF">H4683_000347</name>
</gene>
<dbReference type="InterPro" id="IPR027461">
    <property type="entry name" value="Carboxypeptidase_A_C_sf"/>
</dbReference>
<dbReference type="CDD" id="cd07025">
    <property type="entry name" value="Peptidase_S66"/>
    <property type="match status" value="1"/>
</dbReference>
<dbReference type="GO" id="GO:0006508">
    <property type="term" value="P:proteolysis"/>
    <property type="evidence" value="ECO:0007669"/>
    <property type="project" value="UniProtKB-KW"/>
</dbReference>
<sequence>MKIRPQRLRQGDTIGIIAPASPPNQENLERSLAFLEQLGLKWRFGKSVKNGYGYLAGTDEERLADLHDMFADPSVKGIICAGGGYGSARYTDKIDLQLMQENPKIFWGFSDITFLHTAMGLYSNLVTFHGPMLASCVGKETFHELSARMFQQLFEPMELHYTEEISPLETINGGVAQGELVGGNLSLLASGIGTKFEIDTKGKLLFIEDVGEEPYRIDGLLNQLRLAGKLEDAVGIVVGDFSAVEPKKGKASLTLAEVFAHYFGDLGKPVVKGFKMGHCQPHFAIPLGVGAKLDADNRTLTILPGVE</sequence>
<feature type="domain" description="LD-carboxypeptidase N-terminal" evidence="7">
    <location>
        <begin position="14"/>
        <end position="130"/>
    </location>
</feature>
<keyword evidence="3" id="KW-0645">Protease</keyword>
<comment type="similarity">
    <text evidence="1">Belongs to the peptidase S66 family.</text>
</comment>
<dbReference type="GO" id="GO:0106415">
    <property type="term" value="F:muramoyltetrapeptide carboxypeptidase activity"/>
    <property type="evidence" value="ECO:0007669"/>
    <property type="project" value="UniProtKB-EC"/>
</dbReference>
<accession>A0A927R317</accession>
<comment type="caution">
    <text evidence="9">The sequence shown here is derived from an EMBL/GenBank/DDBJ whole genome shotgun (WGS) entry which is preliminary data.</text>
</comment>
<dbReference type="EC" id="3.4.17.13" evidence="9"/>
<feature type="active site" description="Charge relay system" evidence="6">
    <location>
        <position position="208"/>
    </location>
</feature>
<dbReference type="SUPFAM" id="SSF52317">
    <property type="entry name" value="Class I glutamine amidotransferase-like"/>
    <property type="match status" value="1"/>
</dbReference>